<feature type="transmembrane region" description="Helical" evidence="1">
    <location>
        <begin position="12"/>
        <end position="35"/>
    </location>
</feature>
<feature type="transmembrane region" description="Helical" evidence="1">
    <location>
        <begin position="219"/>
        <end position="239"/>
    </location>
</feature>
<proteinExistence type="predicted"/>
<feature type="transmembrane region" description="Helical" evidence="1">
    <location>
        <begin position="169"/>
        <end position="188"/>
    </location>
</feature>
<gene>
    <name evidence="3" type="ORF">bsdcttw_40680</name>
</gene>
<dbReference type="KEGG" id="acht:bsdcttw_40680"/>
<evidence type="ECO:0000256" key="1">
    <source>
        <dbReference type="SAM" id="Phobius"/>
    </source>
</evidence>
<dbReference type="InterPro" id="IPR036259">
    <property type="entry name" value="MFS_trans_sf"/>
</dbReference>
<evidence type="ECO:0000313" key="4">
    <source>
        <dbReference type="Proteomes" id="UP000515703"/>
    </source>
</evidence>
<evidence type="ECO:0000313" key="3">
    <source>
        <dbReference type="EMBL" id="BCK01028.1"/>
    </source>
</evidence>
<accession>A0A7I8DTI9</accession>
<protein>
    <recommendedName>
        <fullName evidence="2">CAAX prenyl protease 2/Lysostaphin resistance protein A-like domain-containing protein</fullName>
    </recommendedName>
</protein>
<feature type="transmembrane region" description="Helical" evidence="1">
    <location>
        <begin position="84"/>
        <end position="103"/>
    </location>
</feature>
<sequence>MKTSYTQRHPYITVILLGLLCTFMTALGSAVSQAFSSNADIQYLFITGALVVSVMIGLIIMKKSRFTLSNFGFRANEKGSFRKVWWYIPLIVVEILPLAIVGFSSEVTGLQYIILLFFTIAVGFNEEIYFRGLAFKFMEEKGRKQAVIWTSVVFGVLHLVNAFNSKTALYVILQMFFAFLVGIVLAEIVSITKSLWALIIWHASHDYISGITGDALDKTALVILAIQVAILLVFAIAMWQRKKEDNVKEALEPAV</sequence>
<keyword evidence="1" id="KW-0812">Transmembrane</keyword>
<organism evidence="3 4">
    <name type="scientific">Anaerocolumna chitinilytica</name>
    <dbReference type="NCBI Taxonomy" id="1727145"/>
    <lineage>
        <taxon>Bacteria</taxon>
        <taxon>Bacillati</taxon>
        <taxon>Bacillota</taxon>
        <taxon>Clostridia</taxon>
        <taxon>Lachnospirales</taxon>
        <taxon>Lachnospiraceae</taxon>
        <taxon>Anaerocolumna</taxon>
    </lineage>
</organism>
<dbReference type="GO" id="GO:0080120">
    <property type="term" value="P:CAAX-box protein maturation"/>
    <property type="evidence" value="ECO:0007669"/>
    <property type="project" value="UniProtKB-ARBA"/>
</dbReference>
<dbReference type="EMBL" id="AP023368">
    <property type="protein sequence ID" value="BCK01028.1"/>
    <property type="molecule type" value="Genomic_DNA"/>
</dbReference>
<dbReference type="Pfam" id="PF02517">
    <property type="entry name" value="Rce1-like"/>
    <property type="match status" value="1"/>
</dbReference>
<dbReference type="Proteomes" id="UP000515703">
    <property type="component" value="Chromosome"/>
</dbReference>
<dbReference type="GO" id="GO:0004175">
    <property type="term" value="F:endopeptidase activity"/>
    <property type="evidence" value="ECO:0007669"/>
    <property type="project" value="UniProtKB-ARBA"/>
</dbReference>
<dbReference type="AlphaFoldDB" id="A0A7I8DTI9"/>
<dbReference type="RefSeq" id="WP_185256641.1">
    <property type="nucleotide sequence ID" value="NZ_AP023368.1"/>
</dbReference>
<evidence type="ECO:0000259" key="2">
    <source>
        <dbReference type="Pfam" id="PF02517"/>
    </source>
</evidence>
<feature type="transmembrane region" description="Helical" evidence="1">
    <location>
        <begin position="109"/>
        <end position="125"/>
    </location>
</feature>
<feature type="transmembrane region" description="Helical" evidence="1">
    <location>
        <begin position="41"/>
        <end position="61"/>
    </location>
</feature>
<feature type="domain" description="CAAX prenyl protease 2/Lysostaphin resistance protein A-like" evidence="2">
    <location>
        <begin position="111"/>
        <end position="207"/>
    </location>
</feature>
<name>A0A7I8DTI9_9FIRM</name>
<reference evidence="3 4" key="1">
    <citation type="submission" date="2020-08" db="EMBL/GenBank/DDBJ databases">
        <title>Draft genome sequencing of an Anaerocolumna strain isolated from anoxic soil subjected to BSD treatment.</title>
        <authorList>
            <person name="Uek A."/>
            <person name="Tonouchi A."/>
        </authorList>
    </citation>
    <scope>NUCLEOTIDE SEQUENCE [LARGE SCALE GENOMIC DNA]</scope>
    <source>
        <strain evidence="3 4">CTTW</strain>
    </source>
</reference>
<dbReference type="InterPro" id="IPR003675">
    <property type="entry name" value="Rce1/LyrA-like_dom"/>
</dbReference>
<keyword evidence="1" id="KW-0472">Membrane</keyword>
<keyword evidence="1" id="KW-1133">Transmembrane helix</keyword>
<reference evidence="3 4" key="2">
    <citation type="submission" date="2020-08" db="EMBL/GenBank/DDBJ databases">
        <authorList>
            <person name="Ueki A."/>
            <person name="Tonouchi A."/>
        </authorList>
    </citation>
    <scope>NUCLEOTIDE SEQUENCE [LARGE SCALE GENOMIC DNA]</scope>
    <source>
        <strain evidence="3 4">CTTW</strain>
    </source>
</reference>
<dbReference type="SUPFAM" id="SSF103473">
    <property type="entry name" value="MFS general substrate transporter"/>
    <property type="match status" value="1"/>
</dbReference>
<keyword evidence="4" id="KW-1185">Reference proteome</keyword>